<feature type="region of interest" description="Disordered" evidence="1">
    <location>
        <begin position="19"/>
        <end position="64"/>
    </location>
</feature>
<dbReference type="SUPFAM" id="SSF50494">
    <property type="entry name" value="Trypsin-like serine proteases"/>
    <property type="match status" value="1"/>
</dbReference>
<dbReference type="InterPro" id="IPR043504">
    <property type="entry name" value="Peptidase_S1_PA_chymotrypsin"/>
</dbReference>
<gene>
    <name evidence="2" type="ORF">PG997_005670</name>
</gene>
<comment type="caution">
    <text evidence="2">The sequence shown here is derived from an EMBL/GenBank/DDBJ whole genome shotgun (WGS) entry which is preliminary data.</text>
</comment>
<dbReference type="EMBL" id="JAQQWN010000005">
    <property type="protein sequence ID" value="KAK8084399.1"/>
    <property type="molecule type" value="Genomic_DNA"/>
</dbReference>
<proteinExistence type="predicted"/>
<feature type="compositionally biased region" description="Polar residues" evidence="1">
    <location>
        <begin position="33"/>
        <end position="42"/>
    </location>
</feature>
<dbReference type="Gene3D" id="2.40.10.10">
    <property type="entry name" value="Trypsin-like serine proteases"/>
    <property type="match status" value="2"/>
</dbReference>
<dbReference type="Proteomes" id="UP001433268">
    <property type="component" value="Unassembled WGS sequence"/>
</dbReference>
<evidence type="ECO:0000313" key="2">
    <source>
        <dbReference type="EMBL" id="KAK8084399.1"/>
    </source>
</evidence>
<name>A0ABR1WLJ0_9PEZI</name>
<keyword evidence="3" id="KW-1185">Reference proteome</keyword>
<organism evidence="2 3">
    <name type="scientific">Apiospora hydei</name>
    <dbReference type="NCBI Taxonomy" id="1337664"/>
    <lineage>
        <taxon>Eukaryota</taxon>
        <taxon>Fungi</taxon>
        <taxon>Dikarya</taxon>
        <taxon>Ascomycota</taxon>
        <taxon>Pezizomycotina</taxon>
        <taxon>Sordariomycetes</taxon>
        <taxon>Xylariomycetidae</taxon>
        <taxon>Amphisphaeriales</taxon>
        <taxon>Apiosporaceae</taxon>
        <taxon>Apiospora</taxon>
    </lineage>
</organism>
<reference evidence="2 3" key="1">
    <citation type="submission" date="2023-01" db="EMBL/GenBank/DDBJ databases">
        <title>Analysis of 21 Apiospora genomes using comparative genomics revels a genus with tremendous synthesis potential of carbohydrate active enzymes and secondary metabolites.</title>
        <authorList>
            <person name="Sorensen T."/>
        </authorList>
    </citation>
    <scope>NUCLEOTIDE SEQUENCE [LARGE SCALE GENOMIC DNA]</scope>
    <source>
        <strain evidence="2 3">CBS 114990</strain>
    </source>
</reference>
<dbReference type="RefSeq" id="XP_066668908.1">
    <property type="nucleotide sequence ID" value="XM_066809985.1"/>
</dbReference>
<dbReference type="Pfam" id="PF13365">
    <property type="entry name" value="Trypsin_2"/>
    <property type="match status" value="1"/>
</dbReference>
<evidence type="ECO:0000256" key="1">
    <source>
        <dbReference type="SAM" id="MobiDB-lite"/>
    </source>
</evidence>
<accession>A0ABR1WLJ0</accession>
<protein>
    <submittedName>
        <fullName evidence="2">Uncharacterized protein</fullName>
    </submittedName>
</protein>
<feature type="compositionally biased region" description="Polar residues" evidence="1">
    <location>
        <begin position="50"/>
        <end position="64"/>
    </location>
</feature>
<dbReference type="InterPro" id="IPR009003">
    <property type="entry name" value="Peptidase_S1_PA"/>
</dbReference>
<dbReference type="GeneID" id="92043045"/>
<evidence type="ECO:0000313" key="3">
    <source>
        <dbReference type="Proteomes" id="UP001433268"/>
    </source>
</evidence>
<sequence length="323" mass="34601">MSSSVPRLTRSRVKALATQIVPLGQMPTAPSEAPQQSTTTVSGERAPGTGSITQLPQDLTRSHTGLSKPDHALLPKKQAWLTRNAVSVPQGFARHSAAVEATLVFGQEEAGTAVCIASDGLLLTCSHCCVDEEGNRPGRSKIHWLIFSTGTVVGAKCIAWDGRRDLALLRIVKAQPQDDDVGRRGRLLLGGCDQTDGQFPSVKVATDPIAVGSKMMCVGHPGSEDLETEEAGVKTGYDVLHASTGRFRGHAEGQDVQDNSEIGALMHDCWTYWGHSGAPLLAWTTGQLVGLHSSWDDETAMRRGVALEAVREFLQEHGFAHLI</sequence>